<dbReference type="OrthoDB" id="3168162at2759"/>
<keyword evidence="3" id="KW-0663">Pyridoxal phosphate</keyword>
<keyword evidence="4" id="KW-0443">Lipid metabolism</keyword>
<dbReference type="Pfam" id="PF00155">
    <property type="entry name" value="Aminotran_1_2"/>
    <property type="match status" value="1"/>
</dbReference>
<dbReference type="GO" id="GO:0004758">
    <property type="term" value="F:serine C-palmitoyltransferase activity"/>
    <property type="evidence" value="ECO:0007669"/>
    <property type="project" value="TreeGrafter"/>
</dbReference>
<evidence type="ECO:0000313" key="8">
    <source>
        <dbReference type="Proteomes" id="UP000693981"/>
    </source>
</evidence>
<evidence type="ECO:0000256" key="5">
    <source>
        <dbReference type="ARBA" id="ARBA00023315"/>
    </source>
</evidence>
<comment type="caution">
    <text evidence="7">The sequence shown here is derived from an EMBL/GenBank/DDBJ whole genome shotgun (WGS) entry which is preliminary data.</text>
</comment>
<dbReference type="EMBL" id="JAGDFL010000511">
    <property type="protein sequence ID" value="KAG7386468.1"/>
    <property type="molecule type" value="Genomic_DNA"/>
</dbReference>
<gene>
    <name evidence="7" type="primary">SPTLC1</name>
    <name evidence="7" type="ORF">PHYBOEH_008676</name>
</gene>
<keyword evidence="5" id="KW-0012">Acyltransferase</keyword>
<dbReference type="GO" id="GO:0005783">
    <property type="term" value="C:endoplasmic reticulum"/>
    <property type="evidence" value="ECO:0007669"/>
    <property type="project" value="TreeGrafter"/>
</dbReference>
<keyword evidence="8" id="KW-1185">Reference proteome</keyword>
<dbReference type="Proteomes" id="UP000693981">
    <property type="component" value="Unassembled WGS sequence"/>
</dbReference>
<protein>
    <submittedName>
        <fullName evidence="7">Serine palmitoyltransferase 1</fullName>
    </submittedName>
</protein>
<organism evidence="7 8">
    <name type="scientific">Phytophthora boehmeriae</name>
    <dbReference type="NCBI Taxonomy" id="109152"/>
    <lineage>
        <taxon>Eukaryota</taxon>
        <taxon>Sar</taxon>
        <taxon>Stramenopiles</taxon>
        <taxon>Oomycota</taxon>
        <taxon>Peronosporomycetes</taxon>
        <taxon>Peronosporales</taxon>
        <taxon>Peronosporaceae</taxon>
        <taxon>Phytophthora</taxon>
    </lineage>
</organism>
<reference evidence="7" key="1">
    <citation type="submission" date="2021-02" db="EMBL/GenBank/DDBJ databases">
        <authorList>
            <person name="Palmer J.M."/>
        </authorList>
    </citation>
    <scope>NUCLEOTIDE SEQUENCE</scope>
    <source>
        <strain evidence="7">SCRP23</strain>
    </source>
</reference>
<feature type="domain" description="Aminotransferase class I/classII large" evidence="6">
    <location>
        <begin position="129"/>
        <end position="502"/>
    </location>
</feature>
<dbReference type="InterPro" id="IPR050087">
    <property type="entry name" value="AON_synthase_class-II"/>
</dbReference>
<proteinExistence type="inferred from homology"/>
<evidence type="ECO:0000256" key="2">
    <source>
        <dbReference type="ARBA" id="ARBA00022679"/>
    </source>
</evidence>
<sequence length="536" mass="58608">MSEWWATIGQPFADALVSLDIAKIKAAFANAPSSYYEYIHSIYVRSPEHVIIETFLIVFVVYITLVKRDKPKGPAAKLSEREIDELCDEWQPEPMIPPNAVVDVNKSKPIGIVEATPDTHLKLQGLAKPVLNLATFDFLGLGARPELKQVAIKTLTKYGCGSCGPRGFYGTIDTHEILEKDIAQMMGTPDSITFSDTEATSSSVLPAFAKRGDLIIMDEGCNDSILVGANLARCTVLYYKHNDLEDLERLLKRVRDEDKKANRGSDCQRRYVVTEALFRNHGDMIDLPKVVALCDKFFFRLFLDESFSFGVLGKSGRGLTEHYGMDVSDVAIICSSLAGSTASVGGFSTGSQEVVDYQRINSAGYVFSASAPPFTSACCSEAIRIMKDEPQLFTKLRDNAKLAHETLGSRVQGVFSISKDEVSPILHLRMLPEVVAGAGSDEDQRALQRQVCDTVMNNLLSKGVAICSPRYKTHQKLEPFPSLRVSVTAVHSPKELTAACQLIATEALAVAKKALAAHLVAGVADGPPSSNLRQRK</sequence>
<dbReference type="InterPro" id="IPR004839">
    <property type="entry name" value="Aminotransferase_I/II_large"/>
</dbReference>
<dbReference type="GO" id="GO:0046513">
    <property type="term" value="P:ceramide biosynthetic process"/>
    <property type="evidence" value="ECO:0007669"/>
    <property type="project" value="TreeGrafter"/>
</dbReference>
<evidence type="ECO:0000256" key="3">
    <source>
        <dbReference type="ARBA" id="ARBA00022898"/>
    </source>
</evidence>
<comment type="similarity">
    <text evidence="1">Belongs to the class-II pyridoxal-phosphate-dependent aminotransferase family.</text>
</comment>
<dbReference type="GO" id="GO:0016020">
    <property type="term" value="C:membrane"/>
    <property type="evidence" value="ECO:0007669"/>
    <property type="project" value="GOC"/>
</dbReference>
<evidence type="ECO:0000256" key="4">
    <source>
        <dbReference type="ARBA" id="ARBA00023098"/>
    </source>
</evidence>
<evidence type="ECO:0000313" key="7">
    <source>
        <dbReference type="EMBL" id="KAG7386468.1"/>
    </source>
</evidence>
<accession>A0A8T1W1P6</accession>
<dbReference type="AlphaFoldDB" id="A0A8T1W1P6"/>
<dbReference type="GO" id="GO:0046512">
    <property type="term" value="P:sphingosine biosynthetic process"/>
    <property type="evidence" value="ECO:0007669"/>
    <property type="project" value="TreeGrafter"/>
</dbReference>
<keyword evidence="2" id="KW-0808">Transferase</keyword>
<dbReference type="GO" id="GO:0030170">
    <property type="term" value="F:pyridoxal phosphate binding"/>
    <property type="evidence" value="ECO:0007669"/>
    <property type="project" value="InterPro"/>
</dbReference>
<dbReference type="PANTHER" id="PTHR13693:SF2">
    <property type="entry name" value="SERINE PALMITOYLTRANSFERASE 1"/>
    <property type="match status" value="1"/>
</dbReference>
<evidence type="ECO:0000256" key="1">
    <source>
        <dbReference type="ARBA" id="ARBA00008392"/>
    </source>
</evidence>
<evidence type="ECO:0000259" key="6">
    <source>
        <dbReference type="Pfam" id="PF00155"/>
    </source>
</evidence>
<name>A0A8T1W1P6_9STRA</name>
<dbReference type="PANTHER" id="PTHR13693">
    <property type="entry name" value="CLASS II AMINOTRANSFERASE/8-AMINO-7-OXONONANOATE SYNTHASE"/>
    <property type="match status" value="1"/>
</dbReference>